<dbReference type="RefSeq" id="WP_368496449.1">
    <property type="nucleotide sequence ID" value="NZ_CP162511.1"/>
</dbReference>
<organism evidence="2">
    <name type="scientific">Herbiconiux sp. A18JL235</name>
    <dbReference type="NCBI Taxonomy" id="3152363"/>
    <lineage>
        <taxon>Bacteria</taxon>
        <taxon>Bacillati</taxon>
        <taxon>Actinomycetota</taxon>
        <taxon>Actinomycetes</taxon>
        <taxon>Micrococcales</taxon>
        <taxon>Microbacteriaceae</taxon>
        <taxon>Herbiconiux</taxon>
    </lineage>
</organism>
<dbReference type="EMBL" id="CP162511">
    <property type="protein sequence ID" value="XDI04036.1"/>
    <property type="molecule type" value="Genomic_DNA"/>
</dbReference>
<keyword evidence="1" id="KW-1133">Transmembrane helix</keyword>
<feature type="transmembrane region" description="Helical" evidence="1">
    <location>
        <begin position="7"/>
        <end position="28"/>
    </location>
</feature>
<keyword evidence="1" id="KW-0812">Transmembrane</keyword>
<evidence type="ECO:0000256" key="1">
    <source>
        <dbReference type="SAM" id="Phobius"/>
    </source>
</evidence>
<protein>
    <submittedName>
        <fullName evidence="2">Uncharacterized protein</fullName>
    </submittedName>
</protein>
<feature type="transmembrane region" description="Helical" evidence="1">
    <location>
        <begin position="71"/>
        <end position="97"/>
    </location>
</feature>
<name>A0AB39BCJ6_9MICO</name>
<proteinExistence type="predicted"/>
<evidence type="ECO:0000313" key="2">
    <source>
        <dbReference type="EMBL" id="XDI04036.1"/>
    </source>
</evidence>
<gene>
    <name evidence="2" type="ORF">ABFY20_11840</name>
</gene>
<accession>A0AB39BCJ6</accession>
<keyword evidence="1" id="KW-0472">Membrane</keyword>
<reference evidence="2" key="1">
    <citation type="submission" date="2024-05" db="EMBL/GenBank/DDBJ databases">
        <title>Herbiconiux sp. A18JL235.</title>
        <authorList>
            <person name="Zhang G."/>
        </authorList>
    </citation>
    <scope>NUCLEOTIDE SEQUENCE</scope>
    <source>
        <strain evidence="2">A18JL235</strain>
    </source>
</reference>
<dbReference type="AlphaFoldDB" id="A0AB39BCJ6"/>
<sequence length="109" mass="11020">MTRISKLDVMGIVSVVLLVAGIVTWWAAVSSGFSFSYTTVGGAYQPADSSGSFVSSQPPFVPLGTPAIGGVLYIATTPMVAGLTLATLGAIGTALAVGNRVGRASRPLF</sequence>